<keyword evidence="8" id="KW-0732">Signal</keyword>
<organism evidence="10 11">
    <name type="scientific">Adhaeribacter terrigena</name>
    <dbReference type="NCBI Taxonomy" id="2793070"/>
    <lineage>
        <taxon>Bacteria</taxon>
        <taxon>Pseudomonadati</taxon>
        <taxon>Bacteroidota</taxon>
        <taxon>Cytophagia</taxon>
        <taxon>Cytophagales</taxon>
        <taxon>Hymenobacteraceae</taxon>
        <taxon>Adhaeribacter</taxon>
    </lineage>
</organism>
<evidence type="ECO:0000256" key="2">
    <source>
        <dbReference type="ARBA" id="ARBA00005992"/>
    </source>
</evidence>
<feature type="domain" description="L,D-TPase catalytic" evidence="9">
    <location>
        <begin position="333"/>
        <end position="515"/>
    </location>
</feature>
<dbReference type="CDD" id="cd16913">
    <property type="entry name" value="YkuD_like"/>
    <property type="match status" value="1"/>
</dbReference>
<dbReference type="Gene3D" id="1.10.101.10">
    <property type="entry name" value="PGBD-like superfamily/PGBD"/>
    <property type="match status" value="1"/>
</dbReference>
<sequence>MNYLSRVRFILLFNIILFSSFACNKKSGQVSESGEQQQTNTSGSSAQLTQLDSVQVIDYVKKHPEFKEHEKLVRVFYRDRDWKLGWFKKGQLVPQANSLVEFIGRAEEEALNPKDYQFMDYPKMFKDYENTRDEAERLKKQQEIDVALTASYFNYGSDFYRGIVNPRKTKGISWRVKRNKIKLNKALQTILKERESRYPYYEFAPLHEDYKRLRTALKKYRDMQAKGPWPEIPEVKSLKLGDNSPVVNTVRKRLLLEYDPAKASSFSAKTDTVFDESLDQLVRKFQEINGLAVDGVVGGQTLKAMNVSIDDRIEQIVINMERWRWIPKRFGDKYILVNIPEYMLRVYENEKEALDMKVVVGKTLNSTPIFSDKLEYVVFSPYWNVPASILENEVKPAMLRNSNFIASQDMEIVSGNGKNLKRISPSSIDWANVNGKNFKYLVRQRPGPKNSLGLVKFMFPNEYNVYLHDTPFDKLFSQTERGFSHGCIRLEQPAKLANYLLKDKPGWNESKIADAMNAGEEQWVNLKEKIPVYIVYFTSWADADGNVHFRKDLYGHDNDLKNEYFN</sequence>
<dbReference type="InterPro" id="IPR038063">
    <property type="entry name" value="Transpep_catalytic_dom"/>
</dbReference>
<evidence type="ECO:0000256" key="5">
    <source>
        <dbReference type="ARBA" id="ARBA00022984"/>
    </source>
</evidence>
<dbReference type="InterPro" id="IPR036365">
    <property type="entry name" value="PGBD-like_sf"/>
</dbReference>
<feature type="chain" id="PRO_5046935708" evidence="8">
    <location>
        <begin position="23"/>
        <end position="566"/>
    </location>
</feature>
<dbReference type="Pfam" id="PF01471">
    <property type="entry name" value="PG_binding_1"/>
    <property type="match status" value="1"/>
</dbReference>
<gene>
    <name evidence="10" type="ORF">I5M27_08930</name>
</gene>
<name>A0ABS1C129_9BACT</name>
<evidence type="ECO:0000256" key="4">
    <source>
        <dbReference type="ARBA" id="ARBA00022960"/>
    </source>
</evidence>
<dbReference type="InterPro" id="IPR002477">
    <property type="entry name" value="Peptidoglycan-bd-like"/>
</dbReference>
<dbReference type="Proteomes" id="UP000644147">
    <property type="component" value="Unassembled WGS sequence"/>
</dbReference>
<dbReference type="PANTHER" id="PTHR41533">
    <property type="entry name" value="L,D-TRANSPEPTIDASE HI_1667-RELATED"/>
    <property type="match status" value="1"/>
</dbReference>
<keyword evidence="11" id="KW-1185">Reference proteome</keyword>
<keyword evidence="5 7" id="KW-0573">Peptidoglycan synthesis</keyword>
<keyword evidence="6 7" id="KW-0961">Cell wall biogenesis/degradation</keyword>
<dbReference type="InterPro" id="IPR052905">
    <property type="entry name" value="LD-transpeptidase_YkuD-like"/>
</dbReference>
<evidence type="ECO:0000256" key="1">
    <source>
        <dbReference type="ARBA" id="ARBA00004752"/>
    </source>
</evidence>
<feature type="active site" description="Nucleophile" evidence="7">
    <location>
        <position position="487"/>
    </location>
</feature>
<evidence type="ECO:0000256" key="8">
    <source>
        <dbReference type="SAM" id="SignalP"/>
    </source>
</evidence>
<dbReference type="RefSeq" id="WP_200505842.1">
    <property type="nucleotide sequence ID" value="NZ_JAEHFX010000003.1"/>
</dbReference>
<reference evidence="10 11" key="1">
    <citation type="submission" date="2020-12" db="EMBL/GenBank/DDBJ databases">
        <title>Bacterial novel species Adhaeribacter sp. BT258 isolated from soil.</title>
        <authorList>
            <person name="Jung H.-Y."/>
        </authorList>
    </citation>
    <scope>NUCLEOTIDE SEQUENCE [LARGE SCALE GENOMIC DNA]</scope>
    <source>
        <strain evidence="10 11">BT258</strain>
    </source>
</reference>
<protein>
    <submittedName>
        <fullName evidence="10">L,D-transpeptidase family protein</fullName>
    </submittedName>
</protein>
<feature type="signal peptide" evidence="8">
    <location>
        <begin position="1"/>
        <end position="22"/>
    </location>
</feature>
<evidence type="ECO:0000256" key="3">
    <source>
        <dbReference type="ARBA" id="ARBA00022679"/>
    </source>
</evidence>
<dbReference type="InterPro" id="IPR036366">
    <property type="entry name" value="PGBDSf"/>
</dbReference>
<evidence type="ECO:0000313" key="10">
    <source>
        <dbReference type="EMBL" id="MBK0403106.1"/>
    </source>
</evidence>
<dbReference type="Gene3D" id="2.40.440.10">
    <property type="entry name" value="L,D-transpeptidase catalytic domain-like"/>
    <property type="match status" value="1"/>
</dbReference>
<evidence type="ECO:0000256" key="7">
    <source>
        <dbReference type="PROSITE-ProRule" id="PRU01373"/>
    </source>
</evidence>
<feature type="active site" description="Proton donor/acceptor" evidence="7">
    <location>
        <position position="468"/>
    </location>
</feature>
<dbReference type="InterPro" id="IPR005490">
    <property type="entry name" value="LD_TPept_cat_dom"/>
</dbReference>
<dbReference type="EMBL" id="JAEHFX010000003">
    <property type="protein sequence ID" value="MBK0403106.1"/>
    <property type="molecule type" value="Genomic_DNA"/>
</dbReference>
<evidence type="ECO:0000313" key="11">
    <source>
        <dbReference type="Proteomes" id="UP000644147"/>
    </source>
</evidence>
<dbReference type="SUPFAM" id="SSF47090">
    <property type="entry name" value="PGBD-like"/>
    <property type="match status" value="1"/>
</dbReference>
<dbReference type="PANTHER" id="PTHR41533:SF2">
    <property type="entry name" value="BLR7131 PROTEIN"/>
    <property type="match status" value="1"/>
</dbReference>
<dbReference type="Pfam" id="PF20142">
    <property type="entry name" value="Scaffold"/>
    <property type="match status" value="1"/>
</dbReference>
<dbReference type="InterPro" id="IPR045380">
    <property type="entry name" value="LD_TPept_scaffold_dom"/>
</dbReference>
<evidence type="ECO:0000256" key="6">
    <source>
        <dbReference type="ARBA" id="ARBA00023316"/>
    </source>
</evidence>
<dbReference type="PROSITE" id="PS52029">
    <property type="entry name" value="LD_TPASE"/>
    <property type="match status" value="1"/>
</dbReference>
<dbReference type="Pfam" id="PF03734">
    <property type="entry name" value="YkuD"/>
    <property type="match status" value="1"/>
</dbReference>
<proteinExistence type="inferred from homology"/>
<comment type="pathway">
    <text evidence="1 7">Cell wall biogenesis; peptidoglycan biosynthesis.</text>
</comment>
<keyword evidence="4 7" id="KW-0133">Cell shape</keyword>
<keyword evidence="3" id="KW-0808">Transferase</keyword>
<accession>A0ABS1C129</accession>
<evidence type="ECO:0000259" key="9">
    <source>
        <dbReference type="PROSITE" id="PS52029"/>
    </source>
</evidence>
<dbReference type="SUPFAM" id="SSF141523">
    <property type="entry name" value="L,D-transpeptidase catalytic domain-like"/>
    <property type="match status" value="1"/>
</dbReference>
<comment type="caution">
    <text evidence="10">The sequence shown here is derived from an EMBL/GenBank/DDBJ whole genome shotgun (WGS) entry which is preliminary data.</text>
</comment>
<dbReference type="PROSITE" id="PS51257">
    <property type="entry name" value="PROKAR_LIPOPROTEIN"/>
    <property type="match status" value="1"/>
</dbReference>
<comment type="similarity">
    <text evidence="2">Belongs to the YkuD family.</text>
</comment>